<sequence>CPQEAAGGRQDRRARAGGAANFDRRARRADQGQGQCLSGCRQQRDQKSRLARPDWRDRRRRKGRQAAQGAQRADEGPGARARPAECGE</sequence>
<protein>
    <submittedName>
        <fullName evidence="2">Uncharacterized protein</fullName>
    </submittedName>
</protein>
<gene>
    <name evidence="2" type="ORF">Tci_929534</name>
</gene>
<organism evidence="2">
    <name type="scientific">Tanacetum cinerariifolium</name>
    <name type="common">Dalmatian daisy</name>
    <name type="synonym">Chrysanthemum cinerariifolium</name>
    <dbReference type="NCBI Taxonomy" id="118510"/>
    <lineage>
        <taxon>Eukaryota</taxon>
        <taxon>Viridiplantae</taxon>
        <taxon>Streptophyta</taxon>
        <taxon>Embryophyta</taxon>
        <taxon>Tracheophyta</taxon>
        <taxon>Spermatophyta</taxon>
        <taxon>Magnoliopsida</taxon>
        <taxon>eudicotyledons</taxon>
        <taxon>Gunneridae</taxon>
        <taxon>Pentapetalae</taxon>
        <taxon>asterids</taxon>
        <taxon>campanulids</taxon>
        <taxon>Asterales</taxon>
        <taxon>Asteraceae</taxon>
        <taxon>Asteroideae</taxon>
        <taxon>Anthemideae</taxon>
        <taxon>Anthemidinae</taxon>
        <taxon>Tanacetum</taxon>
    </lineage>
</organism>
<evidence type="ECO:0000313" key="2">
    <source>
        <dbReference type="EMBL" id="GFD57565.1"/>
    </source>
</evidence>
<accession>A0A699XCH1</accession>
<feature type="compositionally biased region" description="Basic and acidic residues" evidence="1">
    <location>
        <begin position="42"/>
        <end position="57"/>
    </location>
</feature>
<feature type="compositionally biased region" description="Basic and acidic residues" evidence="1">
    <location>
        <begin position="72"/>
        <end position="88"/>
    </location>
</feature>
<comment type="caution">
    <text evidence="2">The sequence shown here is derived from an EMBL/GenBank/DDBJ whole genome shotgun (WGS) entry which is preliminary data.</text>
</comment>
<feature type="non-terminal residue" evidence="2">
    <location>
        <position position="88"/>
    </location>
</feature>
<dbReference type="EMBL" id="BKCJ011842408">
    <property type="protein sequence ID" value="GFD57565.1"/>
    <property type="molecule type" value="Genomic_DNA"/>
</dbReference>
<name>A0A699XCH1_TANCI</name>
<feature type="non-terminal residue" evidence="2">
    <location>
        <position position="1"/>
    </location>
</feature>
<evidence type="ECO:0000256" key="1">
    <source>
        <dbReference type="SAM" id="MobiDB-lite"/>
    </source>
</evidence>
<dbReference type="AlphaFoldDB" id="A0A699XCH1"/>
<reference evidence="2" key="1">
    <citation type="journal article" date="2019" name="Sci. Rep.">
        <title>Draft genome of Tanacetum cinerariifolium, the natural source of mosquito coil.</title>
        <authorList>
            <person name="Yamashiro T."/>
            <person name="Shiraishi A."/>
            <person name="Satake H."/>
            <person name="Nakayama K."/>
        </authorList>
    </citation>
    <scope>NUCLEOTIDE SEQUENCE</scope>
</reference>
<feature type="region of interest" description="Disordered" evidence="1">
    <location>
        <begin position="1"/>
        <end position="88"/>
    </location>
</feature>
<proteinExistence type="predicted"/>